<dbReference type="InterPro" id="IPR036179">
    <property type="entry name" value="Ig-like_dom_sf"/>
</dbReference>
<dbReference type="Ensembl" id="ENSLLET00000035139.1">
    <property type="protein sequence ID" value="ENSLLEP00000033852.1"/>
    <property type="gene ID" value="ENSLLEG00000021385.1"/>
</dbReference>
<keyword evidence="1" id="KW-0732">Signal</keyword>
<keyword evidence="4" id="KW-0812">Transmembrane</keyword>
<dbReference type="PANTHER" id="PTHR44427:SF1">
    <property type="entry name" value="CARCINOEMBRYONIC ANTIGEN-RELATED CELL ADHESION MOLECULE 1"/>
    <property type="match status" value="1"/>
</dbReference>
<dbReference type="SUPFAM" id="SSF48726">
    <property type="entry name" value="Immunoglobulin"/>
    <property type="match status" value="2"/>
</dbReference>
<dbReference type="InterPro" id="IPR003599">
    <property type="entry name" value="Ig_sub"/>
</dbReference>
<keyword evidence="2" id="KW-0325">Glycoprotein</keyword>
<proteinExistence type="predicted"/>
<evidence type="ECO:0000256" key="2">
    <source>
        <dbReference type="ARBA" id="ARBA00023180"/>
    </source>
</evidence>
<evidence type="ECO:0000256" key="1">
    <source>
        <dbReference type="ARBA" id="ARBA00022729"/>
    </source>
</evidence>
<dbReference type="InterPro" id="IPR003598">
    <property type="entry name" value="Ig_sub2"/>
</dbReference>
<dbReference type="SMART" id="SM00409">
    <property type="entry name" value="IG"/>
    <property type="match status" value="2"/>
</dbReference>
<dbReference type="InterPro" id="IPR007110">
    <property type="entry name" value="Ig-like_dom"/>
</dbReference>
<reference evidence="6" key="2">
    <citation type="submission" date="2025-09" db="UniProtKB">
        <authorList>
            <consortium name="Ensembl"/>
        </authorList>
    </citation>
    <scope>IDENTIFICATION</scope>
</reference>
<evidence type="ECO:0000313" key="7">
    <source>
        <dbReference type="Proteomes" id="UP000694569"/>
    </source>
</evidence>
<feature type="domain" description="Ig-like" evidence="5">
    <location>
        <begin position="147"/>
        <end position="227"/>
    </location>
</feature>
<dbReference type="PROSITE" id="PS50835">
    <property type="entry name" value="IG_LIKE"/>
    <property type="match status" value="1"/>
</dbReference>
<dbReference type="Gene3D" id="2.60.40.10">
    <property type="entry name" value="Immunoglobulins"/>
    <property type="match status" value="2"/>
</dbReference>
<keyword evidence="3" id="KW-0393">Immunoglobulin domain</keyword>
<accession>A0A8C5WF76</accession>
<dbReference type="InterPro" id="IPR050831">
    <property type="entry name" value="CEA_cell_adhesion"/>
</dbReference>
<dbReference type="OrthoDB" id="9908257at2759"/>
<reference evidence="6" key="1">
    <citation type="submission" date="2025-08" db="UniProtKB">
        <authorList>
            <consortium name="Ensembl"/>
        </authorList>
    </citation>
    <scope>IDENTIFICATION</scope>
</reference>
<evidence type="ECO:0000313" key="6">
    <source>
        <dbReference type="Ensembl" id="ENSLLEP00000033852.1"/>
    </source>
</evidence>
<dbReference type="AlphaFoldDB" id="A0A8C5WF76"/>
<name>A0A8C5WF76_9ANUR</name>
<dbReference type="InterPro" id="IPR013783">
    <property type="entry name" value="Ig-like_fold"/>
</dbReference>
<sequence>PVPLTHPSCIFQYLICYSLELVFSLSVFLSVWMERVNAIGIQVIPPYPAVGQSVTLSVTGITGNIRQFDWYKGTYLDASNNILVYIPSVKPPQINGNQYLYRASGLPDASLLISDVQIVDRGNYTVFVQTSSGAEQVSVNLPVQYIPQNTSFSAALNLNVGSCLELQCSVDSFPSNKYGWTLNGEDLKINQSTLHIEEVNLEHQGLFKCEVYNPVTLGHAETILLFSLIYTHGTLTYALYILVQTKHIGLYSMARAKRGRK</sequence>
<evidence type="ECO:0000256" key="4">
    <source>
        <dbReference type="SAM" id="Phobius"/>
    </source>
</evidence>
<protein>
    <recommendedName>
        <fullName evidence="5">Ig-like domain-containing protein</fullName>
    </recommendedName>
</protein>
<evidence type="ECO:0000256" key="3">
    <source>
        <dbReference type="ARBA" id="ARBA00023319"/>
    </source>
</evidence>
<evidence type="ECO:0000259" key="5">
    <source>
        <dbReference type="PROSITE" id="PS50835"/>
    </source>
</evidence>
<dbReference type="GeneTree" id="ENSGT01100000263479"/>
<keyword evidence="4" id="KW-0472">Membrane</keyword>
<dbReference type="SMART" id="SM00408">
    <property type="entry name" value="IGc2"/>
    <property type="match status" value="1"/>
</dbReference>
<keyword evidence="4" id="KW-1133">Transmembrane helix</keyword>
<dbReference type="PANTHER" id="PTHR44427">
    <property type="entry name" value="CARCINOEMBRYONIC ANTIGEN-RELATED CELL ADHESION MOLECULE 19"/>
    <property type="match status" value="1"/>
</dbReference>
<dbReference type="Proteomes" id="UP000694569">
    <property type="component" value="Unplaced"/>
</dbReference>
<keyword evidence="7" id="KW-1185">Reference proteome</keyword>
<feature type="transmembrane region" description="Helical" evidence="4">
    <location>
        <begin position="12"/>
        <end position="32"/>
    </location>
</feature>
<organism evidence="6 7">
    <name type="scientific">Leptobrachium leishanense</name>
    <name type="common">Leishan spiny toad</name>
    <dbReference type="NCBI Taxonomy" id="445787"/>
    <lineage>
        <taxon>Eukaryota</taxon>
        <taxon>Metazoa</taxon>
        <taxon>Chordata</taxon>
        <taxon>Craniata</taxon>
        <taxon>Vertebrata</taxon>
        <taxon>Euteleostomi</taxon>
        <taxon>Amphibia</taxon>
        <taxon>Batrachia</taxon>
        <taxon>Anura</taxon>
        <taxon>Pelobatoidea</taxon>
        <taxon>Megophryidae</taxon>
        <taxon>Leptobrachium</taxon>
    </lineage>
</organism>
<dbReference type="Pfam" id="PF13927">
    <property type="entry name" value="Ig_3"/>
    <property type="match status" value="1"/>
</dbReference>